<dbReference type="Pfam" id="PF12013">
    <property type="entry name" value="OrsD"/>
    <property type="match status" value="1"/>
</dbReference>
<keyword evidence="22" id="KW-1185">Reference proteome</keyword>
<evidence type="ECO:0000313" key="21">
    <source>
        <dbReference type="EMBL" id="KAG9195826.1"/>
    </source>
</evidence>
<dbReference type="CDD" id="cd17920">
    <property type="entry name" value="DEXHc_RecQ"/>
    <property type="match status" value="1"/>
</dbReference>
<evidence type="ECO:0000313" key="13">
    <source>
        <dbReference type="EMBL" id="KAG9186425.1"/>
    </source>
</evidence>
<organism evidence="12 22">
    <name type="scientific">Alternaria panax</name>
    <dbReference type="NCBI Taxonomy" id="48097"/>
    <lineage>
        <taxon>Eukaryota</taxon>
        <taxon>Fungi</taxon>
        <taxon>Dikarya</taxon>
        <taxon>Ascomycota</taxon>
        <taxon>Pezizomycotina</taxon>
        <taxon>Dothideomycetes</taxon>
        <taxon>Pleosporomycetidae</taxon>
        <taxon>Pleosporales</taxon>
        <taxon>Pleosporineae</taxon>
        <taxon>Pleosporaceae</taxon>
        <taxon>Alternaria</taxon>
        <taxon>Alternaria sect. Panax</taxon>
    </lineage>
</organism>
<dbReference type="EMBL" id="JAANER010000009">
    <property type="protein sequence ID" value="KAG9185931.1"/>
    <property type="molecule type" value="Genomic_DNA"/>
</dbReference>
<reference evidence="12" key="1">
    <citation type="submission" date="2021-07" db="EMBL/GenBank/DDBJ databases">
        <title>Genome Resource of American Ginseng Black Spot Pathogen Alternaria panax.</title>
        <authorList>
            <person name="Qiu C."/>
            <person name="Wang W."/>
            <person name="Liu Z."/>
        </authorList>
    </citation>
    <scope>NUCLEOTIDE SEQUENCE</scope>
    <source>
        <strain evidence="12">BNCC115425</strain>
    </source>
</reference>
<dbReference type="Proteomes" id="UP001199106">
    <property type="component" value="Unassembled WGS sequence"/>
</dbReference>
<feature type="region of interest" description="Disordered" evidence="6">
    <location>
        <begin position="371"/>
        <end position="392"/>
    </location>
</feature>
<dbReference type="EC" id="5.6.2.4" evidence="5"/>
<dbReference type="SMART" id="SM00487">
    <property type="entry name" value="DEXDc"/>
    <property type="match status" value="1"/>
</dbReference>
<evidence type="ECO:0000313" key="10">
    <source>
        <dbReference type="EMBL" id="KAG9185516.1"/>
    </source>
</evidence>
<dbReference type="InterPro" id="IPR011545">
    <property type="entry name" value="DEAD/DEAH_box_helicase_dom"/>
</dbReference>
<dbReference type="GO" id="GO:0005694">
    <property type="term" value="C:chromosome"/>
    <property type="evidence" value="ECO:0007669"/>
    <property type="project" value="TreeGrafter"/>
</dbReference>
<dbReference type="SUPFAM" id="SSF52540">
    <property type="entry name" value="P-loop containing nucleoside triphosphate hydrolases"/>
    <property type="match status" value="1"/>
</dbReference>
<accession>A0AAD4FAA7</accession>
<feature type="domain" description="Helicase ATP-binding" evidence="7">
    <location>
        <begin position="1072"/>
        <end position="1230"/>
    </location>
</feature>
<evidence type="ECO:0000256" key="3">
    <source>
        <dbReference type="ARBA" id="ARBA00022840"/>
    </source>
</evidence>
<feature type="compositionally biased region" description="Basic and acidic residues" evidence="6">
    <location>
        <begin position="371"/>
        <end position="384"/>
    </location>
</feature>
<dbReference type="EMBL" id="JAANER010000008">
    <property type="protein sequence ID" value="KAG9186428.1"/>
    <property type="molecule type" value="Genomic_DNA"/>
</dbReference>
<dbReference type="InterPro" id="IPR022698">
    <property type="entry name" value="OrsD"/>
</dbReference>
<dbReference type="EMBL" id="JAANER010000008">
    <property type="protein sequence ID" value="KAG9186430.1"/>
    <property type="molecule type" value="Genomic_DNA"/>
</dbReference>
<dbReference type="EMBL" id="JAANER010000011">
    <property type="protein sequence ID" value="KAG9185519.1"/>
    <property type="molecule type" value="Genomic_DNA"/>
</dbReference>
<dbReference type="EMBL" id="JAANER010000012">
    <property type="protein sequence ID" value="KAG9185093.1"/>
    <property type="molecule type" value="Genomic_DNA"/>
</dbReference>
<dbReference type="GO" id="GO:0043138">
    <property type="term" value="F:3'-5' DNA helicase activity"/>
    <property type="evidence" value="ECO:0007669"/>
    <property type="project" value="UniProtKB-EC"/>
</dbReference>
<evidence type="ECO:0000256" key="4">
    <source>
        <dbReference type="ARBA" id="ARBA00034617"/>
    </source>
</evidence>
<evidence type="ECO:0000313" key="22">
    <source>
        <dbReference type="Proteomes" id="UP001199106"/>
    </source>
</evidence>
<feature type="region of interest" description="Disordered" evidence="6">
    <location>
        <begin position="846"/>
        <end position="904"/>
    </location>
</feature>
<evidence type="ECO:0000313" key="20">
    <source>
        <dbReference type="EMBL" id="KAG9195821.1"/>
    </source>
</evidence>
<dbReference type="EMBL" id="JAANER010000001">
    <property type="protein sequence ID" value="KAG9195826.1"/>
    <property type="molecule type" value="Genomic_DNA"/>
</dbReference>
<feature type="compositionally biased region" description="Acidic residues" evidence="6">
    <location>
        <begin position="872"/>
        <end position="886"/>
    </location>
</feature>
<evidence type="ECO:0000256" key="1">
    <source>
        <dbReference type="ARBA" id="ARBA00005446"/>
    </source>
</evidence>
<dbReference type="EMBL" id="JAANER010000004">
    <property type="protein sequence ID" value="KAG9189977.1"/>
    <property type="molecule type" value="Genomic_DNA"/>
</dbReference>
<comment type="catalytic activity">
    <reaction evidence="4">
        <text>Couples ATP hydrolysis with the unwinding of duplex DNA by translocating in the 3'-5' direction.</text>
        <dbReference type="EC" id="5.6.2.4"/>
    </reaction>
</comment>
<evidence type="ECO:0000313" key="16">
    <source>
        <dbReference type="EMBL" id="KAG9188934.1"/>
    </source>
</evidence>
<dbReference type="PROSITE" id="PS51194">
    <property type="entry name" value="HELICASE_CTER"/>
    <property type="match status" value="1"/>
</dbReference>
<dbReference type="Gene3D" id="3.40.50.300">
    <property type="entry name" value="P-loop containing nucleotide triphosphate hydrolases"/>
    <property type="match status" value="2"/>
</dbReference>
<dbReference type="Pfam" id="PF00271">
    <property type="entry name" value="Helicase_C"/>
    <property type="match status" value="1"/>
</dbReference>
<evidence type="ECO:0000313" key="18">
    <source>
        <dbReference type="EMBL" id="KAG9193954.1"/>
    </source>
</evidence>
<evidence type="ECO:0000256" key="6">
    <source>
        <dbReference type="SAM" id="MobiDB-lite"/>
    </source>
</evidence>
<dbReference type="SMART" id="SM00490">
    <property type="entry name" value="HELICc"/>
    <property type="match status" value="1"/>
</dbReference>
<keyword evidence="3" id="KW-0067">ATP-binding</keyword>
<protein>
    <recommendedName>
        <fullName evidence="5">DNA 3'-5' helicase</fullName>
        <ecNumber evidence="5">5.6.2.4</ecNumber>
    </recommendedName>
</protein>
<comment type="similarity">
    <text evidence="1">Belongs to the helicase family. RecQ subfamily.</text>
</comment>
<dbReference type="EMBL" id="JAANER010000001">
    <property type="protein sequence ID" value="KAG9195821.1"/>
    <property type="molecule type" value="Genomic_DNA"/>
</dbReference>
<dbReference type="EMBL" id="JAANER010000011">
    <property type="protein sequence ID" value="KAG9185516.1"/>
    <property type="molecule type" value="Genomic_DNA"/>
</dbReference>
<feature type="compositionally biased region" description="Acidic residues" evidence="6">
    <location>
        <begin position="430"/>
        <end position="443"/>
    </location>
</feature>
<evidence type="ECO:0000313" key="14">
    <source>
        <dbReference type="EMBL" id="KAG9186428.1"/>
    </source>
</evidence>
<evidence type="ECO:0000256" key="5">
    <source>
        <dbReference type="ARBA" id="ARBA00034808"/>
    </source>
</evidence>
<gene>
    <name evidence="19" type="ORF">G6011_00029</name>
    <name evidence="20" type="ORF">G6011_00942</name>
    <name evidence="21" type="ORF">G6011_00947</name>
    <name evidence="12" type="ORF">G6011_02487</name>
    <name evidence="13" type="ORF">G6011_02981</name>
    <name evidence="9" type="ORF">G6011_03040</name>
    <name evidence="18" type="ORF">G6011_03989</name>
    <name evidence="16" type="ORF">G6011_05802</name>
    <name evidence="10" type="ORF">G6011_08060</name>
    <name evidence="11" type="ORF">G6011_08063</name>
    <name evidence="17" type="ORF">G6011_08065</name>
    <name evidence="14" type="ORF">G6011_09536</name>
    <name evidence="15" type="ORF">G6011_09538</name>
</gene>
<feature type="compositionally biased region" description="Basic and acidic residues" evidence="6">
    <location>
        <begin position="887"/>
        <end position="904"/>
    </location>
</feature>
<dbReference type="Pfam" id="PF00270">
    <property type="entry name" value="DEAD"/>
    <property type="match status" value="1"/>
</dbReference>
<dbReference type="EMBL" id="JAANER010000001">
    <property type="protein sequence ID" value="KAG9194909.1"/>
    <property type="molecule type" value="Genomic_DNA"/>
</dbReference>
<feature type="region of interest" description="Disordered" evidence="6">
    <location>
        <begin position="415"/>
        <end position="443"/>
    </location>
</feature>
<dbReference type="PANTHER" id="PTHR13710:SF154">
    <property type="entry name" value="RECQ HELICASE, PUTATIVE (AFU_ORTHOLOGUE AFUA_6G14720)-RELATED"/>
    <property type="match status" value="1"/>
</dbReference>
<evidence type="ECO:0000313" key="11">
    <source>
        <dbReference type="EMBL" id="KAG9185519.1"/>
    </source>
</evidence>
<evidence type="ECO:0000313" key="9">
    <source>
        <dbReference type="EMBL" id="KAG9185093.1"/>
    </source>
</evidence>
<dbReference type="EMBL" id="JAANER010000005">
    <property type="protein sequence ID" value="KAG9188934.1"/>
    <property type="molecule type" value="Genomic_DNA"/>
</dbReference>
<evidence type="ECO:0000313" key="15">
    <source>
        <dbReference type="EMBL" id="KAG9186430.1"/>
    </source>
</evidence>
<evidence type="ECO:0000313" key="17">
    <source>
        <dbReference type="EMBL" id="KAG9189977.1"/>
    </source>
</evidence>
<dbReference type="GO" id="GO:0005737">
    <property type="term" value="C:cytoplasm"/>
    <property type="evidence" value="ECO:0007669"/>
    <property type="project" value="TreeGrafter"/>
</dbReference>
<dbReference type="InterPro" id="IPR027417">
    <property type="entry name" value="P-loop_NTPase"/>
</dbReference>
<dbReference type="GO" id="GO:0000724">
    <property type="term" value="P:double-strand break repair via homologous recombination"/>
    <property type="evidence" value="ECO:0007669"/>
    <property type="project" value="TreeGrafter"/>
</dbReference>
<dbReference type="PANTHER" id="PTHR13710">
    <property type="entry name" value="DNA HELICASE RECQ FAMILY MEMBER"/>
    <property type="match status" value="1"/>
</dbReference>
<dbReference type="InterPro" id="IPR014001">
    <property type="entry name" value="Helicase_ATP-bd"/>
</dbReference>
<evidence type="ECO:0000259" key="7">
    <source>
        <dbReference type="PROSITE" id="PS51192"/>
    </source>
</evidence>
<evidence type="ECO:0000313" key="19">
    <source>
        <dbReference type="EMBL" id="KAG9194909.1"/>
    </source>
</evidence>
<comment type="caution">
    <text evidence="12">The sequence shown here is derived from an EMBL/GenBank/DDBJ whole genome shotgun (WGS) entry which is preliminary data.</text>
</comment>
<evidence type="ECO:0000256" key="2">
    <source>
        <dbReference type="ARBA" id="ARBA00022741"/>
    </source>
</evidence>
<dbReference type="EMBL" id="JAANER010000009">
    <property type="protein sequence ID" value="KAG9186425.1"/>
    <property type="molecule type" value="Genomic_DNA"/>
</dbReference>
<dbReference type="GO" id="GO:0005524">
    <property type="term" value="F:ATP binding"/>
    <property type="evidence" value="ECO:0007669"/>
    <property type="project" value="UniProtKB-KW"/>
</dbReference>
<name>A0AAD4FAA7_9PLEO</name>
<dbReference type="GO" id="GO:0009378">
    <property type="term" value="F:four-way junction helicase activity"/>
    <property type="evidence" value="ECO:0007669"/>
    <property type="project" value="TreeGrafter"/>
</dbReference>
<dbReference type="EMBL" id="JAANER010000002">
    <property type="protein sequence ID" value="KAG9193954.1"/>
    <property type="molecule type" value="Genomic_DNA"/>
</dbReference>
<dbReference type="GO" id="GO:0003676">
    <property type="term" value="F:nucleic acid binding"/>
    <property type="evidence" value="ECO:0007669"/>
    <property type="project" value="InterPro"/>
</dbReference>
<keyword evidence="2" id="KW-0547">Nucleotide-binding</keyword>
<dbReference type="InterPro" id="IPR001650">
    <property type="entry name" value="Helicase_C-like"/>
</dbReference>
<evidence type="ECO:0000259" key="8">
    <source>
        <dbReference type="PROSITE" id="PS51194"/>
    </source>
</evidence>
<feature type="domain" description="Helicase C-terminal" evidence="8">
    <location>
        <begin position="1257"/>
        <end position="1402"/>
    </location>
</feature>
<dbReference type="PROSITE" id="PS51192">
    <property type="entry name" value="HELICASE_ATP_BIND_1"/>
    <property type="match status" value="1"/>
</dbReference>
<proteinExistence type="inferred from homology"/>
<sequence length="1669" mass="190342">MAITHPIKGRGDIGTILNGSTIEENQEEDVGKKIHLHPQRTMDQFNTIFVHIPRCRIIVCKECGTGVVKAHVATHLNSKHAYLTVSTRTDVVRVVRAMNDLAEDEDRVVYPEPGSDPIPHLRIWQDGIKCEAKENDATTCGYIRRTVQDMQLHCRNKHNWTNPRKRGRTSKGPRIETNRMWIKGVCCQKFAHAGRLGRLFEVSSQDRGEAKGDTGGESVMIQRRLEAVFQETTAVLDEVDKKANARIEPDRNRYVTHAWLNRTGWARHLGGLDREWLLELIQKPRRNEKALSKVCWAVQMVIWKAQQASRPSVVGFPAMNYINRREMGSETNEKPFNARQTGKTMAKYAGWWSSVIRYVWRTHELEVMKAQETEADAQENRDGGSKGVRGRRPPYRLTASQIVWLWKIKQVAGEDEEEAEDGSQHQPIEGGDEDVESEEDIDEEKEGLLEAHVLGLLLSLLDHHLKDDEYKSAFVSATAVMGVDGDRGWKDPLVYTPIISAVVTIARMLVLYTAVKTRQDRVTEIMEKEGYVRQDADEMAVSHFELIKESANRFMTLTSYGGMPSPMDWLLRLRTYGMKIRFNTNADGVIEWVGDTLLYGHIRFTMPGLRSMIHGLVETARFELQKRLLLLDIDEDGRLAEGATPLPTIHWDSIVDNPAEMKVGWNFFQDKRNTFGGVDGKSWLAHRVIHEKRLQEVFVDVQATNPSVPEGRGVVWRARAVREYEKAMQAFREHLLVLVHTTGGLPARGTEVVTVQYMNSPNGESRGVFIEDGLMVYVTMYHKGIGASAKAKIIHRYLPREVGELLFYYLWMVMPFWRKLEGAVRKEAVKEASPFIWEPREEEPWARPQRGKRGRESDEGEGESEVRRRDVDEEEREDEREEEREEEQGRGTKEEEPSLRGPEKWDTNRVRRAIQRVSIRWLGVKLNIMAWRHSGKAIYRKYINDKAVIKAVVEGDEDEDGEDDAFDIQTGHSSKIGGTVYGRPITESPFSTEAQRAALRRVSMEWHRFLLFKSALEMHPKKGTRAAEARKEAVEEEFRRWRKMRAVDTQRQLESLVGAGARFRSVQRPAIEAIMHQKSPIVVVMGTGAGKSMAFMLPASCSTGVTIVVVPLVSLRGNLKDRCVQAGIDCVEWDSRKPQEWASVVLVTPESAVSESFGGFINRQRAMGRLDRIVVDECHVVLDSTGGWRTRMLALRDLVKAETQLVYLTATMRPRDEGEFIALMGLPAKKECQWFRGQTTRKNVKYQIQRYDQKEEDEDEVLVQLVEEKKRQYPMPGQIIVYCDTVAKTVRLAKLLDCVCYHRQVGSRGEKAELVRQLTEGRQQVFTATNALGLGVDAPTIRVVIHVGTVRKLRDYAQESGRAGRDGQKSEAIIVRGERYRRDGSMQEGSWGGVDEEMREFITTKGCMRVVLDREMDGRMDRVGCEVDEERCSGCFGCQIGREAECAREVEDWREDEGDAQEAGGIGDEEERVAFDQEGRARRLAAQREMELQTEGLVGIQGLEEMLDEWKEGCQRCRAWGEGCEGHGMADCTATEAAEIRKGVGIIASSIQWERFSCCFECGVPQAICERYESRADGGWKRKVGGSCQYRGVLIASIASIWARWSDRFTEWAQERMVEEGVRWQEDDGEAFKRVVKWLGKKTRWGGIESNKMCWAFWAFAAYCREIEE</sequence>
<evidence type="ECO:0000313" key="12">
    <source>
        <dbReference type="EMBL" id="KAG9185931.1"/>
    </source>
</evidence>